<feature type="region of interest" description="Disordered" evidence="1">
    <location>
        <begin position="403"/>
        <end position="441"/>
    </location>
</feature>
<organism evidence="3 4">
    <name type="scientific">Hypholoma sublateritium (strain FD-334 SS-4)</name>
    <dbReference type="NCBI Taxonomy" id="945553"/>
    <lineage>
        <taxon>Eukaryota</taxon>
        <taxon>Fungi</taxon>
        <taxon>Dikarya</taxon>
        <taxon>Basidiomycota</taxon>
        <taxon>Agaricomycotina</taxon>
        <taxon>Agaricomycetes</taxon>
        <taxon>Agaricomycetidae</taxon>
        <taxon>Agaricales</taxon>
        <taxon>Agaricineae</taxon>
        <taxon>Strophariaceae</taxon>
        <taxon>Hypholoma</taxon>
    </lineage>
</organism>
<feature type="compositionally biased region" description="Polar residues" evidence="1">
    <location>
        <begin position="403"/>
        <end position="434"/>
    </location>
</feature>
<sequence>MQYERFKATWESFIDNVMREWKTFNILSVLLLSAILTILQIPGAADDPVTRYSALLSLICALLSLLFGCMYIIRFGSMRKTYKAAEWALEAKRTKTAILWNVWVLLAMPAFWLTWSIVLYIVCIMSFIWRTNAQSTQLAPPLSNTHLLIIRISISSVLGLGMLYGALVLRTFSRYGETMDRAWKRRLNEWVQEKMLPHDIATSYCAQSYETHPVPSGQYPHLPEPSEPYIQSLLPGAGNASEPLSIFPAAPLNTPHDQKPSAENVRKFNPPGYMPSSVSGALSVERKVADNDPIHGPGFHVPSPPEIPAAAESTSPFTGIISRDDTLAIDEGSPESECNSLSSGLDRPPSLVDGDIVETSGNRVRERSPVLSATSSNCRGGDCDLDVRPVSPVVSLGCASTSSSVQSVHHEINNSSGPSTGEQDVIAQSQSNLHSDPLDLT</sequence>
<keyword evidence="2" id="KW-1133">Transmembrane helix</keyword>
<gene>
    <name evidence="3" type="ORF">HYPSUDRAFT_220615</name>
</gene>
<feature type="transmembrane region" description="Helical" evidence="2">
    <location>
        <begin position="148"/>
        <end position="169"/>
    </location>
</feature>
<name>A0A0D2N4Q0_HYPSF</name>
<dbReference type="Proteomes" id="UP000054270">
    <property type="component" value="Unassembled WGS sequence"/>
</dbReference>
<feature type="transmembrane region" description="Helical" evidence="2">
    <location>
        <begin position="21"/>
        <end position="41"/>
    </location>
</feature>
<keyword evidence="4" id="KW-1185">Reference proteome</keyword>
<evidence type="ECO:0000313" key="3">
    <source>
        <dbReference type="EMBL" id="KJA14139.1"/>
    </source>
</evidence>
<feature type="transmembrane region" description="Helical" evidence="2">
    <location>
        <begin position="102"/>
        <end position="128"/>
    </location>
</feature>
<dbReference type="EMBL" id="KN817692">
    <property type="protein sequence ID" value="KJA14139.1"/>
    <property type="molecule type" value="Genomic_DNA"/>
</dbReference>
<proteinExistence type="predicted"/>
<evidence type="ECO:0000256" key="2">
    <source>
        <dbReference type="SAM" id="Phobius"/>
    </source>
</evidence>
<evidence type="ECO:0000256" key="1">
    <source>
        <dbReference type="SAM" id="MobiDB-lite"/>
    </source>
</evidence>
<feature type="region of interest" description="Disordered" evidence="1">
    <location>
        <begin position="331"/>
        <end position="383"/>
    </location>
</feature>
<reference evidence="4" key="1">
    <citation type="submission" date="2014-04" db="EMBL/GenBank/DDBJ databases">
        <title>Evolutionary Origins and Diversification of the Mycorrhizal Mutualists.</title>
        <authorList>
            <consortium name="DOE Joint Genome Institute"/>
            <consortium name="Mycorrhizal Genomics Consortium"/>
            <person name="Kohler A."/>
            <person name="Kuo A."/>
            <person name="Nagy L.G."/>
            <person name="Floudas D."/>
            <person name="Copeland A."/>
            <person name="Barry K.W."/>
            <person name="Cichocki N."/>
            <person name="Veneault-Fourrey C."/>
            <person name="LaButti K."/>
            <person name="Lindquist E.A."/>
            <person name="Lipzen A."/>
            <person name="Lundell T."/>
            <person name="Morin E."/>
            <person name="Murat C."/>
            <person name="Riley R."/>
            <person name="Ohm R."/>
            <person name="Sun H."/>
            <person name="Tunlid A."/>
            <person name="Henrissat B."/>
            <person name="Grigoriev I.V."/>
            <person name="Hibbett D.S."/>
            <person name="Martin F."/>
        </authorList>
    </citation>
    <scope>NUCLEOTIDE SEQUENCE [LARGE SCALE GENOMIC DNA]</scope>
    <source>
        <strain evidence="4">FD-334 SS-4</strain>
    </source>
</reference>
<keyword evidence="2" id="KW-0812">Transmembrane</keyword>
<dbReference type="AlphaFoldDB" id="A0A0D2N4Q0"/>
<dbReference type="STRING" id="945553.A0A0D2N4Q0"/>
<accession>A0A0D2N4Q0</accession>
<dbReference type="OrthoDB" id="3062801at2759"/>
<protein>
    <submittedName>
        <fullName evidence="3">Uncharacterized protein</fullName>
    </submittedName>
</protein>
<keyword evidence="2" id="KW-0472">Membrane</keyword>
<feature type="transmembrane region" description="Helical" evidence="2">
    <location>
        <begin position="53"/>
        <end position="73"/>
    </location>
</feature>
<evidence type="ECO:0000313" key="4">
    <source>
        <dbReference type="Proteomes" id="UP000054270"/>
    </source>
</evidence>